<keyword evidence="3" id="KW-1185">Reference proteome</keyword>
<sequence>MSILVLGRAGRIVRATFENTPPPQRLVQVAPPSSPRHRHTPIRPIDESTKMNLPEPSEASDSSSASSATALLRFYLFAFGKVLPFSSRSAFFIETTVVIRFLVGEEAAPTIEEAAEALSPS</sequence>
<name>A0AAN9J7R7_CLITE</name>
<evidence type="ECO:0000313" key="2">
    <source>
        <dbReference type="EMBL" id="KAK7293186.1"/>
    </source>
</evidence>
<dbReference type="Proteomes" id="UP001359559">
    <property type="component" value="Unassembled WGS sequence"/>
</dbReference>
<evidence type="ECO:0000256" key="1">
    <source>
        <dbReference type="SAM" id="MobiDB-lite"/>
    </source>
</evidence>
<gene>
    <name evidence="2" type="ORF">RJT34_16048</name>
</gene>
<organism evidence="2 3">
    <name type="scientific">Clitoria ternatea</name>
    <name type="common">Butterfly pea</name>
    <dbReference type="NCBI Taxonomy" id="43366"/>
    <lineage>
        <taxon>Eukaryota</taxon>
        <taxon>Viridiplantae</taxon>
        <taxon>Streptophyta</taxon>
        <taxon>Embryophyta</taxon>
        <taxon>Tracheophyta</taxon>
        <taxon>Spermatophyta</taxon>
        <taxon>Magnoliopsida</taxon>
        <taxon>eudicotyledons</taxon>
        <taxon>Gunneridae</taxon>
        <taxon>Pentapetalae</taxon>
        <taxon>rosids</taxon>
        <taxon>fabids</taxon>
        <taxon>Fabales</taxon>
        <taxon>Fabaceae</taxon>
        <taxon>Papilionoideae</taxon>
        <taxon>50 kb inversion clade</taxon>
        <taxon>NPAAA clade</taxon>
        <taxon>indigoferoid/millettioid clade</taxon>
        <taxon>Phaseoleae</taxon>
        <taxon>Clitoria</taxon>
    </lineage>
</organism>
<protein>
    <submittedName>
        <fullName evidence="2">Uncharacterized protein</fullName>
    </submittedName>
</protein>
<evidence type="ECO:0000313" key="3">
    <source>
        <dbReference type="Proteomes" id="UP001359559"/>
    </source>
</evidence>
<accession>A0AAN9J7R7</accession>
<dbReference type="AlphaFoldDB" id="A0AAN9J7R7"/>
<feature type="region of interest" description="Disordered" evidence="1">
    <location>
        <begin position="21"/>
        <end position="64"/>
    </location>
</feature>
<dbReference type="EMBL" id="JAYKXN010000004">
    <property type="protein sequence ID" value="KAK7293186.1"/>
    <property type="molecule type" value="Genomic_DNA"/>
</dbReference>
<comment type="caution">
    <text evidence="2">The sequence shown here is derived from an EMBL/GenBank/DDBJ whole genome shotgun (WGS) entry which is preliminary data.</text>
</comment>
<reference evidence="2 3" key="1">
    <citation type="submission" date="2024-01" db="EMBL/GenBank/DDBJ databases">
        <title>The genomes of 5 underutilized Papilionoideae crops provide insights into root nodulation and disease resistance.</title>
        <authorList>
            <person name="Yuan L."/>
        </authorList>
    </citation>
    <scope>NUCLEOTIDE SEQUENCE [LARGE SCALE GENOMIC DNA]</scope>
    <source>
        <strain evidence="2">LY-2023</strain>
        <tissue evidence="2">Leaf</tissue>
    </source>
</reference>
<proteinExistence type="predicted"/>